<dbReference type="Proteomes" id="UP000694569">
    <property type="component" value="Unplaced"/>
</dbReference>
<accession>A0A8C5QBK7</accession>
<evidence type="ECO:0000256" key="4">
    <source>
        <dbReference type="ARBA" id="ARBA00022475"/>
    </source>
</evidence>
<reference evidence="18" key="1">
    <citation type="submission" date="2025-08" db="UniProtKB">
        <authorList>
            <consortium name="Ensembl"/>
        </authorList>
    </citation>
    <scope>IDENTIFICATION</scope>
</reference>
<dbReference type="OrthoDB" id="676979at2759"/>
<evidence type="ECO:0000313" key="19">
    <source>
        <dbReference type="Proteomes" id="UP000694569"/>
    </source>
</evidence>
<name>A0A8C5QBK7_9ANUR</name>
<evidence type="ECO:0000256" key="6">
    <source>
        <dbReference type="ARBA" id="ARBA00022692"/>
    </source>
</evidence>
<dbReference type="InterPro" id="IPR001611">
    <property type="entry name" value="Leu-rich_rpt"/>
</dbReference>
<dbReference type="GO" id="GO:0005737">
    <property type="term" value="C:cytoplasm"/>
    <property type="evidence" value="ECO:0007669"/>
    <property type="project" value="TreeGrafter"/>
</dbReference>
<keyword evidence="6 16" id="KW-0812">Transmembrane</keyword>
<dbReference type="InterPro" id="IPR032675">
    <property type="entry name" value="LRR_dom_sf"/>
</dbReference>
<comment type="catalytic activity">
    <reaction evidence="14">
        <text>taurine(out) = taurine(in)</text>
        <dbReference type="Rhea" id="RHEA:66328"/>
        <dbReference type="ChEBI" id="CHEBI:507393"/>
    </reaction>
</comment>
<dbReference type="Pfam" id="PF12534">
    <property type="entry name" value="Pannexin_like"/>
    <property type="match status" value="1"/>
</dbReference>
<keyword evidence="4" id="KW-1003">Cell membrane</keyword>
<keyword evidence="10 16" id="KW-0472">Membrane</keyword>
<dbReference type="AlphaFoldDB" id="A0A8C5QBK7"/>
<feature type="transmembrane region" description="Helical" evidence="16">
    <location>
        <begin position="304"/>
        <end position="326"/>
    </location>
</feature>
<dbReference type="InterPro" id="IPR021040">
    <property type="entry name" value="LRRC8_Pannexin-like"/>
</dbReference>
<dbReference type="SUPFAM" id="SSF52058">
    <property type="entry name" value="L domain-like"/>
    <property type="match status" value="1"/>
</dbReference>
<dbReference type="GeneTree" id="ENSGT00940000159311"/>
<protein>
    <recommendedName>
        <fullName evidence="17">LRRC8 pannexin-like TM region domain-containing protein</fullName>
    </recommendedName>
</protein>
<organism evidence="18 19">
    <name type="scientific">Leptobrachium leishanense</name>
    <name type="common">Leishan spiny toad</name>
    <dbReference type="NCBI Taxonomy" id="445787"/>
    <lineage>
        <taxon>Eukaryota</taxon>
        <taxon>Metazoa</taxon>
        <taxon>Chordata</taxon>
        <taxon>Craniata</taxon>
        <taxon>Vertebrata</taxon>
        <taxon>Euteleostomi</taxon>
        <taxon>Amphibia</taxon>
        <taxon>Batrachia</taxon>
        <taxon>Anura</taxon>
        <taxon>Pelobatoidea</taxon>
        <taxon>Megophryidae</taxon>
        <taxon>Leptobrachium</taxon>
    </lineage>
</organism>
<sequence length="785" mass="89690">MLARRGMITVTEAASLADSQAHFKALKPWWDVLMDYLLIIMLMVSFFSATLLLTTDKVVCMPIPEDLQQNKTVDLRRSGTTPSSLPRGIGHLTKLDYQQYMYVSVVCYHKVIPWQSKYFPYLTLVNTLLLLVSSNFWFKYPKTSSKVDHFLSILSKCFESPWTTKALEETSDQPPPEHTRLKSSCTRSVEYSARSPLLREFPFTPIQLPTSSILDKKEEEQAKALFEKIRHFRSYAENSDVVYRVYLGQTVFKVVEVSLVFGYTLSLVGSFSFEHICKPGIENLMGYTVFNCTHNLAYILEKLLLTYILLVCLYVFLSAYALFWLFRHHLRVYSFETNHDGLVLGDIPDVKNDFAFLLHMIDCYDSLYSRRFSIFLSAVSEGRLRELALNSEWTLEKLKDLVIKDSKGRRELQLSMLPAIPMAVYDLTDLQVLKLDLISSAKILASVSKLKCLSELHLKHCSAKTNPEAYRYLQDRLVVLKVWFTDLEEIPSWIYSLKNLQELHLSGNLNSSNNKAIRLHSLRGLAGLRYLSIMSNLSYLPPAILDVSEQLLGLRIHNGETELCSLCHVKKMSHLIEIELRQCQISKIPRSLFNLTKLQSIDLTSNVLQNVDELGTLQKLRGITTLRLCHNTISLLPKTVENLYNLEELFLSHNSLETVPATLFNLVKLRQLDLSYNCIKYILPEIGHLSRLEMLAINGNQISSLPAELFRCSRLRSLHVGQNKLTSFPPEVKQLSLLSMLVLTGNNFTSLPAEIASCSMLKKGALHIEQSVLGMSPMELRRKFS</sequence>
<evidence type="ECO:0000256" key="12">
    <source>
        <dbReference type="ARBA" id="ARBA00023303"/>
    </source>
</evidence>
<dbReference type="Gene3D" id="3.80.10.10">
    <property type="entry name" value="Ribonuclease Inhibitor"/>
    <property type="match status" value="3"/>
</dbReference>
<dbReference type="InterPro" id="IPR050216">
    <property type="entry name" value="LRR_domain-containing"/>
</dbReference>
<evidence type="ECO:0000256" key="2">
    <source>
        <dbReference type="ARBA" id="ARBA00010471"/>
    </source>
</evidence>
<evidence type="ECO:0000313" key="18">
    <source>
        <dbReference type="Ensembl" id="ENSLLEP00000035630.1"/>
    </source>
</evidence>
<dbReference type="Ensembl" id="ENSLLET00000036987.1">
    <property type="protein sequence ID" value="ENSLLEP00000035630.1"/>
    <property type="gene ID" value="ENSLLEG00000022566.1"/>
</dbReference>
<comment type="similarity">
    <text evidence="2">Belongs to the LRRC8 family.</text>
</comment>
<dbReference type="GO" id="GO:0034220">
    <property type="term" value="P:monoatomic ion transmembrane transport"/>
    <property type="evidence" value="ECO:0007669"/>
    <property type="project" value="UniProtKB-KW"/>
</dbReference>
<dbReference type="PROSITE" id="PS51450">
    <property type="entry name" value="LRR"/>
    <property type="match status" value="3"/>
</dbReference>
<reference evidence="18" key="2">
    <citation type="submission" date="2025-09" db="UniProtKB">
        <authorList>
            <consortium name="Ensembl"/>
        </authorList>
    </citation>
    <scope>IDENTIFICATION</scope>
</reference>
<keyword evidence="3" id="KW-0813">Transport</keyword>
<evidence type="ECO:0000256" key="8">
    <source>
        <dbReference type="ARBA" id="ARBA00022989"/>
    </source>
</evidence>
<proteinExistence type="inferred from homology"/>
<evidence type="ECO:0000256" key="3">
    <source>
        <dbReference type="ARBA" id="ARBA00022448"/>
    </source>
</evidence>
<dbReference type="PANTHER" id="PTHR48051">
    <property type="match status" value="1"/>
</dbReference>
<evidence type="ECO:0000256" key="1">
    <source>
        <dbReference type="ARBA" id="ARBA00004651"/>
    </source>
</evidence>
<keyword evidence="19" id="KW-1185">Reference proteome</keyword>
<comment type="catalytic activity">
    <reaction evidence="13">
        <text>iodide(out) = iodide(in)</text>
        <dbReference type="Rhea" id="RHEA:66324"/>
        <dbReference type="ChEBI" id="CHEBI:16382"/>
    </reaction>
</comment>
<evidence type="ECO:0000256" key="14">
    <source>
        <dbReference type="ARBA" id="ARBA00024158"/>
    </source>
</evidence>
<evidence type="ECO:0000256" key="5">
    <source>
        <dbReference type="ARBA" id="ARBA00022614"/>
    </source>
</evidence>
<dbReference type="SMART" id="SM00369">
    <property type="entry name" value="LRR_TYP"/>
    <property type="match status" value="7"/>
</dbReference>
<dbReference type="PANTHER" id="PTHR48051:SF58">
    <property type="entry name" value="VOLUME-REGULATED ANION CHANNEL SUBUNIT LRRC8E"/>
    <property type="match status" value="1"/>
</dbReference>
<evidence type="ECO:0000256" key="11">
    <source>
        <dbReference type="ARBA" id="ARBA00023157"/>
    </source>
</evidence>
<comment type="subcellular location">
    <subcellularLocation>
        <location evidence="1">Cell membrane</location>
        <topology evidence="1">Multi-pass membrane protein</topology>
    </subcellularLocation>
</comment>
<keyword evidence="11" id="KW-1015">Disulfide bond</keyword>
<keyword evidence="9" id="KW-0406">Ion transport</keyword>
<evidence type="ECO:0000256" key="15">
    <source>
        <dbReference type="ARBA" id="ARBA00024167"/>
    </source>
</evidence>
<dbReference type="GO" id="GO:0005886">
    <property type="term" value="C:plasma membrane"/>
    <property type="evidence" value="ECO:0007669"/>
    <property type="project" value="UniProtKB-SubCell"/>
</dbReference>
<feature type="transmembrane region" description="Helical" evidence="16">
    <location>
        <begin position="118"/>
        <end position="138"/>
    </location>
</feature>
<keyword evidence="8 16" id="KW-1133">Transmembrane helix</keyword>
<evidence type="ECO:0000259" key="17">
    <source>
        <dbReference type="Pfam" id="PF12534"/>
    </source>
</evidence>
<evidence type="ECO:0000256" key="13">
    <source>
        <dbReference type="ARBA" id="ARBA00024145"/>
    </source>
</evidence>
<comment type="catalytic activity">
    <reaction evidence="15">
        <text>chloride(in) = chloride(out)</text>
        <dbReference type="Rhea" id="RHEA:29823"/>
        <dbReference type="ChEBI" id="CHEBI:17996"/>
    </reaction>
</comment>
<dbReference type="InterPro" id="IPR003591">
    <property type="entry name" value="Leu-rich_rpt_typical-subtyp"/>
</dbReference>
<feature type="domain" description="LRRC8 pannexin-like TM region" evidence="17">
    <location>
        <begin position="7"/>
        <end position="322"/>
    </location>
</feature>
<evidence type="ECO:0000256" key="9">
    <source>
        <dbReference type="ARBA" id="ARBA00023065"/>
    </source>
</evidence>
<keyword evidence="12" id="KW-0407">Ion channel</keyword>
<evidence type="ECO:0000256" key="10">
    <source>
        <dbReference type="ARBA" id="ARBA00023136"/>
    </source>
</evidence>
<dbReference type="Pfam" id="PF13855">
    <property type="entry name" value="LRR_8"/>
    <property type="match status" value="2"/>
</dbReference>
<keyword evidence="7" id="KW-0677">Repeat</keyword>
<keyword evidence="5" id="KW-0433">Leucine-rich repeat</keyword>
<evidence type="ECO:0000256" key="16">
    <source>
        <dbReference type="SAM" id="Phobius"/>
    </source>
</evidence>
<feature type="transmembrane region" description="Helical" evidence="16">
    <location>
        <begin position="33"/>
        <end position="53"/>
    </location>
</feature>
<evidence type="ECO:0000256" key="7">
    <source>
        <dbReference type="ARBA" id="ARBA00022737"/>
    </source>
</evidence>